<proteinExistence type="inferred from homology"/>
<comment type="similarity">
    <text evidence="1">Belongs to the CapA family.</text>
</comment>
<dbReference type="PANTHER" id="PTHR33393">
    <property type="entry name" value="POLYGLUTAMINE SYNTHESIS ACCESSORY PROTEIN RV0574C-RELATED"/>
    <property type="match status" value="1"/>
</dbReference>
<dbReference type="SMART" id="SM00854">
    <property type="entry name" value="PGA_cap"/>
    <property type="match status" value="1"/>
</dbReference>
<dbReference type="AlphaFoldDB" id="A0AB38UEW5"/>
<accession>A0AB38UEW5</accession>
<evidence type="ECO:0000313" key="3">
    <source>
        <dbReference type="EMBL" id="UYU91331.1"/>
    </source>
</evidence>
<feature type="domain" description="Capsule synthesis protein CapA" evidence="2">
    <location>
        <begin position="2"/>
        <end position="239"/>
    </location>
</feature>
<dbReference type="Gene3D" id="3.60.21.10">
    <property type="match status" value="1"/>
</dbReference>
<dbReference type="SUPFAM" id="SSF56300">
    <property type="entry name" value="Metallo-dependent phosphatases"/>
    <property type="match status" value="1"/>
</dbReference>
<sequence>MKIVIAGDYCPKDRVAELIDSNRYENIFSDVTEIIAQADFRILNFECPIVNGECRPIEKNGPCLKTTKNSLKPIVDAGFNVVTLANNHFYDFGDKGITDTIDELDKLNIAHVGGGKNLNISSEILFLQKGGKKVAIINCCEHEFSIATENTAGCNPLNPINQWYAIQKARNTADYVIVIVHGGHEMCQLPSLRMKETYHFFIDSGADVVINHHQHCYSGFEKYKGKPIFYGLGNFCFDWDGKRNSIWNYGFLVLLSFDEKKISFETIPYSQCDEKPVVRLLEDRKEFDKDILSLNIIIQDTELLKQQHEKWMDQREGNYSISLEPYSNRFFRFACRKGFLPHFFNKKRAIELLNYVSCESHRDCMINMFSKQINK</sequence>
<reference evidence="3" key="1">
    <citation type="submission" date="2021-06" db="EMBL/GenBank/DDBJ databases">
        <title>Interrogation of the integrated mobile genetic elements in gut-associated Bacteroides with a consensus prediction approach.</title>
        <authorList>
            <person name="Campbell D.E."/>
            <person name="Leigh J.R."/>
            <person name="Kim T."/>
            <person name="England W."/>
            <person name="Whitaker R.J."/>
            <person name="Degnan P.H."/>
        </authorList>
    </citation>
    <scope>NUCLEOTIDE SEQUENCE</scope>
    <source>
        <strain evidence="3">VPI-3443</strain>
    </source>
</reference>
<organism evidence="3 4">
    <name type="scientific">Bacteroides thetaiotaomicron</name>
    <dbReference type="NCBI Taxonomy" id="818"/>
    <lineage>
        <taxon>Bacteria</taxon>
        <taxon>Pseudomonadati</taxon>
        <taxon>Bacteroidota</taxon>
        <taxon>Bacteroidia</taxon>
        <taxon>Bacteroidales</taxon>
        <taxon>Bacteroidaceae</taxon>
        <taxon>Bacteroides</taxon>
    </lineage>
</organism>
<evidence type="ECO:0000259" key="2">
    <source>
        <dbReference type="SMART" id="SM00854"/>
    </source>
</evidence>
<dbReference type="RefSeq" id="WP_129655581.1">
    <property type="nucleotide sequence ID" value="NZ_CP083685.1"/>
</dbReference>
<gene>
    <name evidence="3" type="ORF">KQP74_01470</name>
</gene>
<dbReference type="CDD" id="cd07381">
    <property type="entry name" value="MPP_CapA"/>
    <property type="match status" value="1"/>
</dbReference>
<dbReference type="InterPro" id="IPR019079">
    <property type="entry name" value="Capsule_synth_CapA"/>
</dbReference>
<dbReference type="PANTHER" id="PTHR33393:SF11">
    <property type="entry name" value="POLYGLUTAMINE SYNTHESIS ACCESSORY PROTEIN RV0574C-RELATED"/>
    <property type="match status" value="1"/>
</dbReference>
<dbReference type="Proteomes" id="UP001162960">
    <property type="component" value="Chromosome"/>
</dbReference>
<name>A0AB38UEW5_BACT4</name>
<protein>
    <submittedName>
        <fullName evidence="3">CapA family protein</fullName>
    </submittedName>
</protein>
<evidence type="ECO:0000313" key="4">
    <source>
        <dbReference type="Proteomes" id="UP001162960"/>
    </source>
</evidence>
<evidence type="ECO:0000256" key="1">
    <source>
        <dbReference type="ARBA" id="ARBA00005662"/>
    </source>
</evidence>
<dbReference type="InterPro" id="IPR029052">
    <property type="entry name" value="Metallo-depent_PP-like"/>
</dbReference>
<dbReference type="Pfam" id="PF09587">
    <property type="entry name" value="PGA_cap"/>
    <property type="match status" value="1"/>
</dbReference>
<dbReference type="EMBL" id="CP083685">
    <property type="protein sequence ID" value="UYU91331.1"/>
    <property type="molecule type" value="Genomic_DNA"/>
</dbReference>
<dbReference type="InterPro" id="IPR052169">
    <property type="entry name" value="CW_Biosynth-Accessory"/>
</dbReference>